<dbReference type="EMBL" id="AYTS01000083">
    <property type="protein sequence ID" value="OOP56416.1"/>
    <property type="molecule type" value="Genomic_DNA"/>
</dbReference>
<dbReference type="AlphaFoldDB" id="A0A1V4ATK7"/>
<evidence type="ECO:0000313" key="1">
    <source>
        <dbReference type="EMBL" id="OOP56416.1"/>
    </source>
</evidence>
<protein>
    <submittedName>
        <fullName evidence="1">Uncharacterized protein</fullName>
    </submittedName>
</protein>
<sequence length="61" mass="6631">MEDFNMLQKRLRKEIAVFVLLLCGTQNAYSSGFAIYTQGASALGQADSVIAHTDSPSAVFF</sequence>
<comment type="caution">
    <text evidence="1">The sequence shown here is derived from an EMBL/GenBank/DDBJ whole genome shotgun (WGS) entry which is preliminary data.</text>
</comment>
<reference evidence="1 2" key="1">
    <citation type="journal article" date="2017" name="Water Res.">
        <title>Discovery and metagenomic analysis of an anammox bacterial enrichment related to Candidatus "Brocadia caroliniensis" in a full-scale glycerol-fed nitritation-denitritation separate centrate treatment process.</title>
        <authorList>
            <person name="Park H."/>
            <person name="Brotto A.C."/>
            <person name="van Loosdrecht M.C."/>
            <person name="Chandran K."/>
        </authorList>
    </citation>
    <scope>NUCLEOTIDE SEQUENCE [LARGE SCALE GENOMIC DNA]</scope>
    <source>
        <strain evidence="1">26THWARD</strain>
    </source>
</reference>
<gene>
    <name evidence="1" type="ORF">AYP45_09210</name>
</gene>
<organism evidence="1 2">
    <name type="scientific">Candidatus Brocadia carolinensis</name>
    <dbReference type="NCBI Taxonomy" id="1004156"/>
    <lineage>
        <taxon>Bacteria</taxon>
        <taxon>Pseudomonadati</taxon>
        <taxon>Planctomycetota</taxon>
        <taxon>Candidatus Brocadiia</taxon>
        <taxon>Candidatus Brocadiales</taxon>
        <taxon>Candidatus Brocadiaceae</taxon>
        <taxon>Candidatus Brocadia</taxon>
    </lineage>
</organism>
<accession>A0A1V4ATK7</accession>
<evidence type="ECO:0000313" key="2">
    <source>
        <dbReference type="Proteomes" id="UP000189681"/>
    </source>
</evidence>
<name>A0A1V4ATK7_9BACT</name>
<dbReference type="Proteomes" id="UP000189681">
    <property type="component" value="Unassembled WGS sequence"/>
</dbReference>
<proteinExistence type="predicted"/>